<gene>
    <name evidence="2" type="ORF">ACFFHM_21660</name>
</gene>
<dbReference type="Proteomes" id="UP001589838">
    <property type="component" value="Unassembled WGS sequence"/>
</dbReference>
<evidence type="ECO:0000313" key="2">
    <source>
        <dbReference type="EMBL" id="MFC0473026.1"/>
    </source>
</evidence>
<protein>
    <submittedName>
        <fullName evidence="2">DUF2264 domain-containing protein</fullName>
    </submittedName>
</protein>
<dbReference type="PIRSF" id="PIRSF014753">
    <property type="entry name" value="UCP014753"/>
    <property type="match status" value="1"/>
</dbReference>
<evidence type="ECO:0000259" key="1">
    <source>
        <dbReference type="Pfam" id="PF10022"/>
    </source>
</evidence>
<feature type="domain" description="DUF2264" evidence="1">
    <location>
        <begin position="12"/>
        <end position="366"/>
    </location>
</feature>
<evidence type="ECO:0000313" key="3">
    <source>
        <dbReference type="Proteomes" id="UP001589838"/>
    </source>
</evidence>
<dbReference type="Pfam" id="PF10022">
    <property type="entry name" value="DUF2264"/>
    <property type="match status" value="1"/>
</dbReference>
<dbReference type="EMBL" id="JBHLUX010000090">
    <property type="protein sequence ID" value="MFC0473026.1"/>
    <property type="molecule type" value="Genomic_DNA"/>
</dbReference>
<dbReference type="PANTHER" id="PTHR35339">
    <property type="entry name" value="LINALOOL DEHYDRATASE_ISOMERASE DOMAIN-CONTAINING PROTEIN"/>
    <property type="match status" value="1"/>
</dbReference>
<dbReference type="PANTHER" id="PTHR35339:SF3">
    <property type="entry name" value="DUF2264 DOMAIN-CONTAINING PROTEIN"/>
    <property type="match status" value="1"/>
</dbReference>
<proteinExistence type="predicted"/>
<accession>A0ABV6KMG5</accession>
<comment type="caution">
    <text evidence="2">The sequence shown here is derived from an EMBL/GenBank/DDBJ whole genome shotgun (WGS) entry which is preliminary data.</text>
</comment>
<name>A0ABV6KMG5_9BACI</name>
<sequence length="386" mass="44116">MNNNVVIEAFEDRRYWIETMLKIADPVLDALSKEHLKQVMPVEGGMEDRNRYSHLEAFARLSCGMAPWIEHGPTTGWEGLLRKEYANLVRRGMEVGTNPASPDYMNFTAGAQPIVDTAFLAHAIVRAPNELFNDLAPDGQRNVITALKSTRTRKPPFNNWLLFSAMIETALFLIGEEWDLMRVDYALRQHEQWYVGDGIYGDGPSFHMDYYNSYVIQPMLVDIIDHLADQSPDWKQMKEKIHTRARRYAVIQERSISPEGTFPVVGRSIAYRFGAFQHLAQMALQHRLDKSLHPAQVRCALTAVIRRIMEPHETFDEKGWLRIGLYGYQPELGESYISTGSLYLCATVFLPLGLPASDSFWQGEQEWTMKKVWSGKKVAIDSAIDV</sequence>
<dbReference type="RefSeq" id="WP_335961190.1">
    <property type="nucleotide sequence ID" value="NZ_JAXBLX010000015.1"/>
</dbReference>
<dbReference type="InterPro" id="IPR049349">
    <property type="entry name" value="DUF2264_N"/>
</dbReference>
<keyword evidence="3" id="KW-1185">Reference proteome</keyword>
<dbReference type="InterPro" id="IPR016624">
    <property type="entry name" value="UCP014753"/>
</dbReference>
<organism evidence="2 3">
    <name type="scientific">Halalkalibacter kiskunsagensis</name>
    <dbReference type="NCBI Taxonomy" id="1548599"/>
    <lineage>
        <taxon>Bacteria</taxon>
        <taxon>Bacillati</taxon>
        <taxon>Bacillota</taxon>
        <taxon>Bacilli</taxon>
        <taxon>Bacillales</taxon>
        <taxon>Bacillaceae</taxon>
        <taxon>Halalkalibacter</taxon>
    </lineage>
</organism>
<reference evidence="2 3" key="1">
    <citation type="submission" date="2024-09" db="EMBL/GenBank/DDBJ databases">
        <authorList>
            <person name="Sun Q."/>
            <person name="Mori K."/>
        </authorList>
    </citation>
    <scope>NUCLEOTIDE SEQUENCE [LARGE SCALE GENOMIC DNA]</scope>
    <source>
        <strain evidence="2 3">NCAIM B.02610</strain>
    </source>
</reference>